<organism evidence="2 3">
    <name type="scientific">Streptacidiphilus alkalitolerans</name>
    <dbReference type="NCBI Taxonomy" id="3342712"/>
    <lineage>
        <taxon>Bacteria</taxon>
        <taxon>Bacillati</taxon>
        <taxon>Actinomycetota</taxon>
        <taxon>Actinomycetes</taxon>
        <taxon>Kitasatosporales</taxon>
        <taxon>Streptomycetaceae</taxon>
        <taxon>Streptacidiphilus</taxon>
    </lineage>
</organism>
<dbReference type="EMBL" id="JBHFAA010000025">
    <property type="protein sequence ID" value="MFC1428578.1"/>
    <property type="molecule type" value="Genomic_DNA"/>
</dbReference>
<name>A0ABV6WS92_9ACTN</name>
<reference evidence="2 3" key="1">
    <citation type="submission" date="2024-09" db="EMBL/GenBank/DDBJ databases">
        <authorList>
            <person name="Lee S.D."/>
        </authorList>
    </citation>
    <scope>NUCLEOTIDE SEQUENCE [LARGE SCALE GENOMIC DNA]</scope>
    <source>
        <strain evidence="2 3">N1-12</strain>
    </source>
</reference>
<evidence type="ECO:0000313" key="3">
    <source>
        <dbReference type="Proteomes" id="UP001592529"/>
    </source>
</evidence>
<gene>
    <name evidence="2" type="ORF">ACEZCY_35990</name>
</gene>
<feature type="region of interest" description="Disordered" evidence="1">
    <location>
        <begin position="1"/>
        <end position="20"/>
    </location>
</feature>
<evidence type="ECO:0000256" key="1">
    <source>
        <dbReference type="SAM" id="MobiDB-lite"/>
    </source>
</evidence>
<keyword evidence="3" id="KW-1185">Reference proteome</keyword>
<comment type="caution">
    <text evidence="2">The sequence shown here is derived from an EMBL/GenBank/DDBJ whole genome shotgun (WGS) entry which is preliminary data.</text>
</comment>
<feature type="compositionally biased region" description="Low complexity" evidence="1">
    <location>
        <begin position="1"/>
        <end position="17"/>
    </location>
</feature>
<proteinExistence type="predicted"/>
<evidence type="ECO:0000313" key="2">
    <source>
        <dbReference type="EMBL" id="MFC1428578.1"/>
    </source>
</evidence>
<protein>
    <submittedName>
        <fullName evidence="2">Uncharacterized protein</fullName>
    </submittedName>
</protein>
<dbReference type="RefSeq" id="WP_380528039.1">
    <property type="nucleotide sequence ID" value="NZ_JBHFAA010000025.1"/>
</dbReference>
<accession>A0ABV6WS92</accession>
<sequence length="65" mass="6913">MSTLTGTPAAAQTTAGGFRTTKAGADWSSLDYEVYEHLLEAELSPARRIADRAVHIELPSASPQP</sequence>
<dbReference type="Proteomes" id="UP001592529">
    <property type="component" value="Unassembled WGS sequence"/>
</dbReference>